<feature type="transmembrane region" description="Helical" evidence="14">
    <location>
        <begin position="43"/>
        <end position="63"/>
    </location>
</feature>
<evidence type="ECO:0000256" key="3">
    <source>
        <dbReference type="ARBA" id="ARBA00004651"/>
    </source>
</evidence>
<evidence type="ECO:0000256" key="14">
    <source>
        <dbReference type="SAM" id="Phobius"/>
    </source>
</evidence>
<comment type="subcellular location">
    <subcellularLocation>
        <location evidence="2 12">Bacterial flagellum basal body</location>
    </subcellularLocation>
    <subcellularLocation>
        <location evidence="3">Cell membrane</location>
        <topology evidence="3">Multi-pass membrane protein</topology>
    </subcellularLocation>
</comment>
<dbReference type="PRINTS" id="PR01009">
    <property type="entry name" value="FLGMRINGFLIF"/>
</dbReference>
<dbReference type="OrthoDB" id="8554211at2"/>
<evidence type="ECO:0000256" key="13">
    <source>
        <dbReference type="SAM" id="MobiDB-lite"/>
    </source>
</evidence>
<keyword evidence="8 14" id="KW-1133">Transmembrane helix</keyword>
<evidence type="ECO:0000313" key="17">
    <source>
        <dbReference type="EMBL" id="RTR32576.1"/>
    </source>
</evidence>
<feature type="region of interest" description="Disordered" evidence="13">
    <location>
        <begin position="310"/>
        <end position="332"/>
    </location>
</feature>
<dbReference type="InterPro" id="IPR043427">
    <property type="entry name" value="YscJ/FliF"/>
</dbReference>
<dbReference type="NCBIfam" id="TIGR00206">
    <property type="entry name" value="fliF"/>
    <property type="match status" value="1"/>
</dbReference>
<keyword evidence="17" id="KW-0282">Flagellum</keyword>
<dbReference type="GO" id="GO:0003774">
    <property type="term" value="F:cytoskeletal motor activity"/>
    <property type="evidence" value="ECO:0007669"/>
    <property type="project" value="InterPro"/>
</dbReference>
<comment type="function">
    <text evidence="1 12">The M ring may be actively involved in energy transduction.</text>
</comment>
<organism evidence="17 18">
    <name type="scientific">Shewanella atlantica</name>
    <dbReference type="NCBI Taxonomy" id="271099"/>
    <lineage>
        <taxon>Bacteria</taxon>
        <taxon>Pseudomonadati</taxon>
        <taxon>Pseudomonadota</taxon>
        <taxon>Gammaproteobacteria</taxon>
        <taxon>Alteromonadales</taxon>
        <taxon>Shewanellaceae</taxon>
        <taxon>Shewanella</taxon>
    </lineage>
</organism>
<dbReference type="Pfam" id="PF01514">
    <property type="entry name" value="YscJ_FliF"/>
    <property type="match status" value="1"/>
</dbReference>
<evidence type="ECO:0000256" key="1">
    <source>
        <dbReference type="ARBA" id="ARBA00003820"/>
    </source>
</evidence>
<feature type="domain" description="Flagellar M-ring C-terminal" evidence="16">
    <location>
        <begin position="267"/>
        <end position="439"/>
    </location>
</feature>
<keyword evidence="10 12" id="KW-0975">Bacterial flagellum</keyword>
<dbReference type="PANTHER" id="PTHR30046:SF0">
    <property type="entry name" value="FLAGELLAR M-RING PROTEIN"/>
    <property type="match status" value="1"/>
</dbReference>
<evidence type="ECO:0000256" key="6">
    <source>
        <dbReference type="ARBA" id="ARBA00022475"/>
    </source>
</evidence>
<evidence type="ECO:0000259" key="15">
    <source>
        <dbReference type="Pfam" id="PF01514"/>
    </source>
</evidence>
<evidence type="ECO:0000256" key="2">
    <source>
        <dbReference type="ARBA" id="ARBA00004117"/>
    </source>
</evidence>
<evidence type="ECO:0000256" key="7">
    <source>
        <dbReference type="ARBA" id="ARBA00022692"/>
    </source>
</evidence>
<dbReference type="InterPro" id="IPR013556">
    <property type="entry name" value="Flag_M-ring_C"/>
</dbReference>
<dbReference type="Proteomes" id="UP000282060">
    <property type="component" value="Unassembled WGS sequence"/>
</dbReference>
<evidence type="ECO:0000256" key="8">
    <source>
        <dbReference type="ARBA" id="ARBA00022989"/>
    </source>
</evidence>
<reference evidence="17 18" key="1">
    <citation type="submission" date="2018-12" db="EMBL/GenBank/DDBJ databases">
        <authorList>
            <person name="Yu L."/>
        </authorList>
    </citation>
    <scope>NUCLEOTIDE SEQUENCE [LARGE SCALE GENOMIC DNA]</scope>
    <source>
        <strain evidence="17 18">HAW-EB5</strain>
    </source>
</reference>
<evidence type="ECO:0000256" key="5">
    <source>
        <dbReference type="ARBA" id="ARBA00017949"/>
    </source>
</evidence>
<keyword evidence="18" id="KW-1185">Reference proteome</keyword>
<dbReference type="AlphaFoldDB" id="A0A3S0KR41"/>
<dbReference type="InterPro" id="IPR006182">
    <property type="entry name" value="FliF_N_dom"/>
</dbReference>
<sequence>MSTDMVVGTNSTLASDGIAGGVQEENKSGGVGSFGGVDMLRQVTMILALAICLALAVFVMLWAQEPEYRPLGKMSTQEMIQVLDVLDKNKIKYEIDVDVVKVPEDKYQDVKLMLSREGVDSAATSGDYLSQDSGFGVSQRMEQARLKHSQELNLARAIEELRSVTRAKVILAIPKENVFARNRSKPSATVVINARRGSLGQEEVDSIVDIVASAVQGLEPTRVTVTDSNGRLLNSGSQDAVSARARREQELVQQKESEYRNKVESILMPILGPENFTSQVDVRMDFTSVEQTAKRFNPDLPALRSEMTVENNSNGATSGGIPGALSNQPPMEANIPQEALNNQAGAESNSSSGSSHREATRNFELDTTISHTRQQIGVVRRVSVSVAVDFKSGSAGEDGQVNRVPRTEQELSNIRRLLEGAVGFSTQRGDMIEVVTVPFMDQLIEELPAPELWEQPWFWRAIKLVLGGIVILVLILAVVRPMLKRLIYPDSVKLPDEPRFGDELAEIEDQYASDTLGMLNRPEAEYSYADDGSILIPDLHKDDDMIKAIRALVANEPELSTQVVKGWLQDNEQ</sequence>
<dbReference type="Pfam" id="PF08345">
    <property type="entry name" value="YscJ_FliF_C"/>
    <property type="match status" value="1"/>
</dbReference>
<keyword evidence="9 14" id="KW-0472">Membrane</keyword>
<evidence type="ECO:0000256" key="4">
    <source>
        <dbReference type="ARBA" id="ARBA00007971"/>
    </source>
</evidence>
<evidence type="ECO:0000313" key="18">
    <source>
        <dbReference type="Proteomes" id="UP000282060"/>
    </source>
</evidence>
<feature type="transmembrane region" description="Helical" evidence="14">
    <location>
        <begin position="457"/>
        <end position="479"/>
    </location>
</feature>
<evidence type="ECO:0000256" key="10">
    <source>
        <dbReference type="ARBA" id="ARBA00023143"/>
    </source>
</evidence>
<dbReference type="GO" id="GO:0009431">
    <property type="term" value="C:bacterial-type flagellum basal body, MS ring"/>
    <property type="evidence" value="ECO:0007669"/>
    <property type="project" value="InterPro"/>
</dbReference>
<dbReference type="EMBL" id="RXNV01000003">
    <property type="protein sequence ID" value="RTR32576.1"/>
    <property type="molecule type" value="Genomic_DNA"/>
</dbReference>
<gene>
    <name evidence="17" type="primary">fliF</name>
    <name evidence="17" type="ORF">EKG39_09345</name>
</gene>
<comment type="subunit">
    <text evidence="11">The basal body constitutes a major portion of the flagellar organelle and consists of four rings (L,P,S, and M) mounted on a central rod. The M ring is integral to the inner membrane of the cell and may be connected to the flagellar rod via the S ring. The S (supramembrane ring) lies just distal to the M ring. The L and P rings lie in the outer membrane and the periplasmic space, respectively.</text>
</comment>
<keyword evidence="7 14" id="KW-0812">Transmembrane</keyword>
<protein>
    <recommendedName>
        <fullName evidence="5 12">Flagellar M-ring protein</fullName>
    </recommendedName>
</protein>
<evidence type="ECO:0000256" key="12">
    <source>
        <dbReference type="PIRNR" id="PIRNR004862"/>
    </source>
</evidence>
<dbReference type="GO" id="GO:0071973">
    <property type="term" value="P:bacterial-type flagellum-dependent cell motility"/>
    <property type="evidence" value="ECO:0007669"/>
    <property type="project" value="InterPro"/>
</dbReference>
<evidence type="ECO:0000256" key="9">
    <source>
        <dbReference type="ARBA" id="ARBA00023136"/>
    </source>
</evidence>
<dbReference type="GO" id="GO:0005886">
    <property type="term" value="C:plasma membrane"/>
    <property type="evidence" value="ECO:0007669"/>
    <property type="project" value="UniProtKB-SubCell"/>
</dbReference>
<feature type="domain" description="Flagellar M-ring N-terminal" evidence="15">
    <location>
        <begin position="64"/>
        <end position="234"/>
    </location>
</feature>
<name>A0A3S0KR41_9GAMM</name>
<dbReference type="PANTHER" id="PTHR30046">
    <property type="entry name" value="FLAGELLAR M-RING PROTEIN"/>
    <property type="match status" value="1"/>
</dbReference>
<dbReference type="PIRSF" id="PIRSF004862">
    <property type="entry name" value="FliF"/>
    <property type="match status" value="1"/>
</dbReference>
<dbReference type="Gene3D" id="3.30.300.30">
    <property type="match status" value="1"/>
</dbReference>
<comment type="similarity">
    <text evidence="4 12">Belongs to the FliF family.</text>
</comment>
<dbReference type="InterPro" id="IPR045851">
    <property type="entry name" value="AMP-bd_C_sf"/>
</dbReference>
<keyword evidence="17" id="KW-0969">Cilium</keyword>
<dbReference type="InterPro" id="IPR000067">
    <property type="entry name" value="FlgMring_FliF"/>
</dbReference>
<evidence type="ECO:0000259" key="16">
    <source>
        <dbReference type="Pfam" id="PF08345"/>
    </source>
</evidence>
<keyword evidence="6" id="KW-1003">Cell membrane</keyword>
<proteinExistence type="inferred from homology"/>
<keyword evidence="17" id="KW-0966">Cell projection</keyword>
<evidence type="ECO:0000256" key="11">
    <source>
        <dbReference type="ARBA" id="ARBA00025936"/>
    </source>
</evidence>
<comment type="caution">
    <text evidence="17">The sequence shown here is derived from an EMBL/GenBank/DDBJ whole genome shotgun (WGS) entry which is preliminary data.</text>
</comment>
<accession>A0A3S0KR41</accession>